<gene>
    <name evidence="2" type="ORF">TAV2_LOCUS239</name>
</gene>
<feature type="compositionally biased region" description="Basic and acidic residues" evidence="1">
    <location>
        <begin position="84"/>
        <end position="95"/>
    </location>
</feature>
<organism evidence="2 3">
    <name type="scientific">Thlaspi arvense</name>
    <name type="common">Field penny-cress</name>
    <dbReference type="NCBI Taxonomy" id="13288"/>
    <lineage>
        <taxon>Eukaryota</taxon>
        <taxon>Viridiplantae</taxon>
        <taxon>Streptophyta</taxon>
        <taxon>Embryophyta</taxon>
        <taxon>Tracheophyta</taxon>
        <taxon>Spermatophyta</taxon>
        <taxon>Magnoliopsida</taxon>
        <taxon>eudicotyledons</taxon>
        <taxon>Gunneridae</taxon>
        <taxon>Pentapetalae</taxon>
        <taxon>rosids</taxon>
        <taxon>malvids</taxon>
        <taxon>Brassicales</taxon>
        <taxon>Brassicaceae</taxon>
        <taxon>Thlaspideae</taxon>
        <taxon>Thlaspi</taxon>
    </lineage>
</organism>
<proteinExistence type="predicted"/>
<dbReference type="EMBL" id="OU466857">
    <property type="protein sequence ID" value="CAH2036341.1"/>
    <property type="molecule type" value="Genomic_DNA"/>
</dbReference>
<sequence>MKFMGEENTVANRVTELTEEPTWIVIVISEQGLKILRNTSPEKLTYLGLHCRIRETWLCLPQCYQEARATAGADGDDDDDLDLFDGKSEERYQVD</sequence>
<feature type="region of interest" description="Disordered" evidence="1">
    <location>
        <begin position="70"/>
        <end position="95"/>
    </location>
</feature>
<dbReference type="Proteomes" id="UP000836841">
    <property type="component" value="Chromosome 1"/>
</dbReference>
<reference evidence="2 3" key="1">
    <citation type="submission" date="2022-03" db="EMBL/GenBank/DDBJ databases">
        <authorList>
            <person name="Nunn A."/>
            <person name="Chopra R."/>
            <person name="Nunn A."/>
            <person name="Contreras Garrido A."/>
        </authorList>
    </citation>
    <scope>NUCLEOTIDE SEQUENCE [LARGE SCALE GENOMIC DNA]</scope>
</reference>
<evidence type="ECO:0000313" key="3">
    <source>
        <dbReference type="Proteomes" id="UP000836841"/>
    </source>
</evidence>
<protein>
    <submittedName>
        <fullName evidence="2">Uncharacterized protein</fullName>
    </submittedName>
</protein>
<keyword evidence="3" id="KW-1185">Reference proteome</keyword>
<evidence type="ECO:0000256" key="1">
    <source>
        <dbReference type="SAM" id="MobiDB-lite"/>
    </source>
</evidence>
<accession>A0AAU9R8X5</accession>
<dbReference type="AlphaFoldDB" id="A0AAU9R8X5"/>
<feature type="compositionally biased region" description="Acidic residues" evidence="1">
    <location>
        <begin position="74"/>
        <end position="83"/>
    </location>
</feature>
<evidence type="ECO:0000313" key="2">
    <source>
        <dbReference type="EMBL" id="CAH2036341.1"/>
    </source>
</evidence>
<name>A0AAU9R8X5_THLAR</name>